<dbReference type="AlphaFoldDB" id="A0A1I4VFH5"/>
<dbReference type="InterPro" id="IPR025538">
    <property type="entry name" value="DUF4424"/>
</dbReference>
<gene>
    <name evidence="3" type="ORF">CXZ10_01390</name>
</gene>
<keyword evidence="1" id="KW-0732">Signal</keyword>
<evidence type="ECO:0000256" key="1">
    <source>
        <dbReference type="SAM" id="SignalP"/>
    </source>
</evidence>
<proteinExistence type="predicted"/>
<dbReference type="RefSeq" id="WP_101287170.1">
    <property type="nucleotide sequence ID" value="NZ_FOUQ01000011.1"/>
</dbReference>
<comment type="caution">
    <text evidence="3">The sequence shown here is derived from an EMBL/GenBank/DDBJ whole genome shotgun (WGS) entry which is preliminary data.</text>
</comment>
<sequence>MKTLPAVGIAAALTGMPVLAHANDTMAELAAGGLTFVYAENVQMQSEDLYISPKEVRVDYVFHNSGDRDRTTVVAFPMPDIEGSGDFMISVPNPDANNFMNFSVTVDGEPVKTEIDRHAFAVDVDVTDLLVEHDVPLLPFGVATAEALAALPKELITDWIERGIVIPMEYDDGKGWKTEYVPVWKLKTTYWWRTTFPAGRDLKVAHRYTPSVGATAGLNFVGPDENAPFSGENFEREKQRFCFDDGFVRAVAKRLDATRAEDGYLQQSWISYVLTTGANWGGTIGRFHLTVDKGDPDTLVSFCGDGVKKTGPTTFEITATDFYPERNIDIALIRRPTD</sequence>
<dbReference type="Proteomes" id="UP000233491">
    <property type="component" value="Unassembled WGS sequence"/>
</dbReference>
<organism evidence="3 4">
    <name type="scientific">Pleomorphomonas diazotrophica</name>
    <dbReference type="NCBI Taxonomy" id="1166257"/>
    <lineage>
        <taxon>Bacteria</taxon>
        <taxon>Pseudomonadati</taxon>
        <taxon>Pseudomonadota</taxon>
        <taxon>Alphaproteobacteria</taxon>
        <taxon>Hyphomicrobiales</taxon>
        <taxon>Pleomorphomonadaceae</taxon>
        <taxon>Pleomorphomonas</taxon>
    </lineage>
</organism>
<feature type="signal peptide" evidence="1">
    <location>
        <begin position="1"/>
        <end position="22"/>
    </location>
</feature>
<dbReference type="Gene3D" id="2.60.40.3680">
    <property type="match status" value="2"/>
</dbReference>
<reference evidence="3 4" key="1">
    <citation type="submission" date="2017-12" db="EMBL/GenBank/DDBJ databases">
        <title>Anaerobic carbon monoxide metabolism by Pleomorphomonas carboxyditropha sp. nov., a new mesophilic hydrogenogenic carboxidotroph.</title>
        <authorList>
            <person name="Esquivel-Elizondo S."/>
            <person name="Krajmalnik-Brown R."/>
        </authorList>
    </citation>
    <scope>NUCLEOTIDE SEQUENCE [LARGE SCALE GENOMIC DNA]</scope>
    <source>
        <strain evidence="3 4">R5-392</strain>
    </source>
</reference>
<accession>A0A1I4VFH5</accession>
<evidence type="ECO:0000313" key="4">
    <source>
        <dbReference type="Proteomes" id="UP000233491"/>
    </source>
</evidence>
<feature type="domain" description="DUF4424" evidence="2">
    <location>
        <begin position="22"/>
        <end position="330"/>
    </location>
</feature>
<evidence type="ECO:0000313" key="3">
    <source>
        <dbReference type="EMBL" id="PKR90073.1"/>
    </source>
</evidence>
<feature type="chain" id="PRO_5015065809" description="DUF4424 domain-containing protein" evidence="1">
    <location>
        <begin position="23"/>
        <end position="338"/>
    </location>
</feature>
<evidence type="ECO:0000259" key="2">
    <source>
        <dbReference type="Pfam" id="PF14415"/>
    </source>
</evidence>
<dbReference type="Pfam" id="PF14415">
    <property type="entry name" value="DUF4424"/>
    <property type="match status" value="1"/>
</dbReference>
<dbReference type="OrthoDB" id="7299818at2"/>
<keyword evidence="4" id="KW-1185">Reference proteome</keyword>
<dbReference type="EMBL" id="PJNW01000002">
    <property type="protein sequence ID" value="PKR90073.1"/>
    <property type="molecule type" value="Genomic_DNA"/>
</dbReference>
<name>A0A1I4VFH5_9HYPH</name>
<protein>
    <recommendedName>
        <fullName evidence="2">DUF4424 domain-containing protein</fullName>
    </recommendedName>
</protein>